<dbReference type="Pfam" id="PF01729">
    <property type="entry name" value="QRPTase_C"/>
    <property type="match status" value="1"/>
</dbReference>
<evidence type="ECO:0000256" key="4">
    <source>
        <dbReference type="ARBA" id="ARBA00011218"/>
    </source>
</evidence>
<evidence type="ECO:0000259" key="13">
    <source>
        <dbReference type="Pfam" id="PF01729"/>
    </source>
</evidence>
<protein>
    <recommendedName>
        <fullName evidence="11">Probable nicotinate-nucleotide pyrophosphorylase [carboxylating]</fullName>
        <ecNumber evidence="5">2.4.2.19</ecNumber>
    </recommendedName>
    <alternativeName>
        <fullName evidence="9">Quinolinate phosphoribosyltransferase [decarboxylating]</fullName>
    </alternativeName>
</protein>
<dbReference type="Pfam" id="PF02749">
    <property type="entry name" value="QRPTase_N"/>
    <property type="match status" value="1"/>
</dbReference>
<dbReference type="Gene3D" id="3.90.1170.20">
    <property type="entry name" value="Quinolinate phosphoribosyl transferase, N-terminal domain"/>
    <property type="match status" value="1"/>
</dbReference>
<comment type="caution">
    <text evidence="15">The sequence shown here is derived from an EMBL/GenBank/DDBJ whole genome shotgun (WGS) entry which is preliminary data.</text>
</comment>
<comment type="similarity">
    <text evidence="3 12">Belongs to the NadC/ModD family.</text>
</comment>
<evidence type="ECO:0000256" key="12">
    <source>
        <dbReference type="PIRNR" id="PIRNR006250"/>
    </source>
</evidence>
<dbReference type="PANTHER" id="PTHR32179:SF3">
    <property type="entry name" value="NICOTINATE-NUCLEOTIDE PYROPHOSPHORYLASE [CARBOXYLATING]"/>
    <property type="match status" value="1"/>
</dbReference>
<dbReference type="PIRSF" id="PIRSF006250">
    <property type="entry name" value="NadC_ModD"/>
    <property type="match status" value="1"/>
</dbReference>
<feature type="domain" description="Quinolinate phosphoribosyl transferase C-terminal" evidence="13">
    <location>
        <begin position="116"/>
        <end position="281"/>
    </location>
</feature>
<dbReference type="InterPro" id="IPR013785">
    <property type="entry name" value="Aldolase_TIM"/>
</dbReference>
<comment type="catalytic activity">
    <reaction evidence="10">
        <text>nicotinate beta-D-ribonucleotide + CO2 + diphosphate = quinolinate + 5-phospho-alpha-D-ribose 1-diphosphate + 2 H(+)</text>
        <dbReference type="Rhea" id="RHEA:12733"/>
        <dbReference type="ChEBI" id="CHEBI:15378"/>
        <dbReference type="ChEBI" id="CHEBI:16526"/>
        <dbReference type="ChEBI" id="CHEBI:29959"/>
        <dbReference type="ChEBI" id="CHEBI:33019"/>
        <dbReference type="ChEBI" id="CHEBI:57502"/>
        <dbReference type="ChEBI" id="CHEBI:58017"/>
        <dbReference type="EC" id="2.4.2.19"/>
    </reaction>
</comment>
<dbReference type="UniPathway" id="UPA00253">
    <property type="reaction ID" value="UER00331"/>
</dbReference>
<keyword evidence="6" id="KW-0662">Pyridine nucleotide biosynthesis</keyword>
<dbReference type="InterPro" id="IPR036068">
    <property type="entry name" value="Nicotinate_pribotase-like_C"/>
</dbReference>
<keyword evidence="16" id="KW-1185">Reference proteome</keyword>
<evidence type="ECO:0000256" key="8">
    <source>
        <dbReference type="ARBA" id="ARBA00022679"/>
    </source>
</evidence>
<keyword evidence="8 12" id="KW-0808">Transferase</keyword>
<evidence type="ECO:0000313" key="15">
    <source>
        <dbReference type="EMBL" id="RIA55037.1"/>
    </source>
</evidence>
<dbReference type="RefSeq" id="WP_119059995.1">
    <property type="nucleotide sequence ID" value="NZ_QXDF01000001.1"/>
</dbReference>
<dbReference type="FunFam" id="3.20.20.70:FF:000030">
    <property type="entry name" value="Nicotinate-nucleotide pyrophosphorylase, carboxylating"/>
    <property type="match status" value="1"/>
</dbReference>
<feature type="domain" description="Quinolinate phosphoribosyl transferase N-terminal" evidence="14">
    <location>
        <begin position="29"/>
        <end position="114"/>
    </location>
</feature>
<dbReference type="GO" id="GO:0004514">
    <property type="term" value="F:nicotinate-nucleotide diphosphorylase (carboxylating) activity"/>
    <property type="evidence" value="ECO:0007669"/>
    <property type="project" value="UniProtKB-EC"/>
</dbReference>
<dbReference type="AlphaFoldDB" id="A0A397Q673"/>
<evidence type="ECO:0000256" key="3">
    <source>
        <dbReference type="ARBA" id="ARBA00009400"/>
    </source>
</evidence>
<evidence type="ECO:0000256" key="1">
    <source>
        <dbReference type="ARBA" id="ARBA00003237"/>
    </source>
</evidence>
<evidence type="ECO:0000256" key="2">
    <source>
        <dbReference type="ARBA" id="ARBA00004893"/>
    </source>
</evidence>
<dbReference type="InterPro" id="IPR027277">
    <property type="entry name" value="NadC/ModD"/>
</dbReference>
<keyword evidence="7 12" id="KW-0328">Glycosyltransferase</keyword>
<dbReference type="EMBL" id="QXDF01000001">
    <property type="protein sequence ID" value="RIA55037.1"/>
    <property type="molecule type" value="Genomic_DNA"/>
</dbReference>
<evidence type="ECO:0000259" key="14">
    <source>
        <dbReference type="Pfam" id="PF02749"/>
    </source>
</evidence>
<comment type="pathway">
    <text evidence="2">Cofactor biosynthesis; NAD(+) biosynthesis; nicotinate D-ribonucleotide from quinolinate: step 1/1.</text>
</comment>
<evidence type="ECO:0000256" key="6">
    <source>
        <dbReference type="ARBA" id="ARBA00022642"/>
    </source>
</evidence>
<dbReference type="NCBIfam" id="TIGR00078">
    <property type="entry name" value="nadC"/>
    <property type="match status" value="1"/>
</dbReference>
<dbReference type="InterPro" id="IPR002638">
    <property type="entry name" value="Quinolinate_PRibosylTrfase_C"/>
</dbReference>
<evidence type="ECO:0000256" key="11">
    <source>
        <dbReference type="ARBA" id="ARBA00069173"/>
    </source>
</evidence>
<evidence type="ECO:0000256" key="10">
    <source>
        <dbReference type="ARBA" id="ARBA00047445"/>
    </source>
</evidence>
<dbReference type="InterPro" id="IPR022412">
    <property type="entry name" value="Quinolinate_PRibosylTrfase_N"/>
</dbReference>
<dbReference type="PANTHER" id="PTHR32179">
    <property type="entry name" value="NICOTINATE-NUCLEOTIDE PYROPHOSPHORYLASE [CARBOXYLATING]"/>
    <property type="match status" value="1"/>
</dbReference>
<dbReference type="CDD" id="cd01572">
    <property type="entry name" value="QPRTase"/>
    <property type="match status" value="1"/>
</dbReference>
<accession>A0A397Q673</accession>
<name>A0A397Q673_9HYPH</name>
<dbReference type="Proteomes" id="UP000266273">
    <property type="component" value="Unassembled WGS sequence"/>
</dbReference>
<evidence type="ECO:0000313" key="16">
    <source>
        <dbReference type="Proteomes" id="UP000266273"/>
    </source>
</evidence>
<dbReference type="SUPFAM" id="SSF54675">
    <property type="entry name" value="Nicotinate/Quinolinate PRTase N-terminal domain-like"/>
    <property type="match status" value="1"/>
</dbReference>
<evidence type="ECO:0000256" key="5">
    <source>
        <dbReference type="ARBA" id="ARBA00011944"/>
    </source>
</evidence>
<comment type="function">
    <text evidence="1">Involved in the catabolism of quinolinic acid (QA).</text>
</comment>
<sequence length="286" mass="29242">MTDLIPPPEHLLEEAVTRALREDLGLAGDITSTATIPATQTSEARIVVREPGVVAGLPLAQAAVRALDTQVAFAAQVADGDPVETGTELALITGNTRTLLSAERVALNFLGRLSGIATLTAQYVAAVSGTQARITCTRKTTPGLRALEKYAVRAGGGVNHRFGLFDGVLIKDNHVAASGGVGPAVERARAAAGHMVRIEVEVDTLAQLDEALALGVDAILLDNMSLDDLREAVARTGGRALLEASGGVSLETVGAIAATGVDLISAGALTHSARCLDVALDFASGG</sequence>
<reference evidence="15 16" key="1">
    <citation type="submission" date="2018-08" db="EMBL/GenBank/DDBJ databases">
        <title>Genomic Encyclopedia of Archaeal and Bacterial Type Strains, Phase II (KMG-II): from individual species to whole genera.</title>
        <authorList>
            <person name="Goeker M."/>
        </authorList>
    </citation>
    <scope>NUCLEOTIDE SEQUENCE [LARGE SCALE GENOMIC DNA]</scope>
    <source>
        <strain evidence="15 16">DSM 5002</strain>
    </source>
</reference>
<dbReference type="FunFam" id="3.90.1170.20:FF:000001">
    <property type="entry name" value="Nicotinate-nucleotide diphosphorylase (Carboxylating)"/>
    <property type="match status" value="1"/>
</dbReference>
<dbReference type="Gene3D" id="3.20.20.70">
    <property type="entry name" value="Aldolase class I"/>
    <property type="match status" value="1"/>
</dbReference>
<dbReference type="InterPro" id="IPR004393">
    <property type="entry name" value="NadC"/>
</dbReference>
<dbReference type="EC" id="2.4.2.19" evidence="5"/>
<gene>
    <name evidence="15" type="ORF">BXY53_0087</name>
</gene>
<dbReference type="OrthoDB" id="9782546at2"/>
<organism evidence="15 16">
    <name type="scientific">Dichotomicrobium thermohalophilum</name>
    <dbReference type="NCBI Taxonomy" id="933063"/>
    <lineage>
        <taxon>Bacteria</taxon>
        <taxon>Pseudomonadati</taxon>
        <taxon>Pseudomonadota</taxon>
        <taxon>Alphaproteobacteria</taxon>
        <taxon>Hyphomicrobiales</taxon>
        <taxon>Hyphomicrobiaceae</taxon>
        <taxon>Dichotomicrobium</taxon>
    </lineage>
</organism>
<dbReference type="InterPro" id="IPR037128">
    <property type="entry name" value="Quinolinate_PRibosylTase_N_sf"/>
</dbReference>
<dbReference type="SUPFAM" id="SSF51690">
    <property type="entry name" value="Nicotinate/Quinolinate PRTase C-terminal domain-like"/>
    <property type="match status" value="1"/>
</dbReference>
<evidence type="ECO:0000256" key="7">
    <source>
        <dbReference type="ARBA" id="ARBA00022676"/>
    </source>
</evidence>
<evidence type="ECO:0000256" key="9">
    <source>
        <dbReference type="ARBA" id="ARBA00033102"/>
    </source>
</evidence>
<proteinExistence type="inferred from homology"/>
<dbReference type="GO" id="GO:0034213">
    <property type="term" value="P:quinolinate catabolic process"/>
    <property type="evidence" value="ECO:0007669"/>
    <property type="project" value="TreeGrafter"/>
</dbReference>
<comment type="subunit">
    <text evidence="4">Hexamer formed by 3 homodimers.</text>
</comment>
<dbReference type="GO" id="GO:0009435">
    <property type="term" value="P:NAD+ biosynthetic process"/>
    <property type="evidence" value="ECO:0007669"/>
    <property type="project" value="UniProtKB-UniPathway"/>
</dbReference>
<dbReference type="GO" id="GO:0005737">
    <property type="term" value="C:cytoplasm"/>
    <property type="evidence" value="ECO:0007669"/>
    <property type="project" value="TreeGrafter"/>
</dbReference>